<evidence type="ECO:0000313" key="2">
    <source>
        <dbReference type="EMBL" id="VEL36627.1"/>
    </source>
</evidence>
<accession>A0A448XHG3</accession>
<dbReference type="EMBL" id="CAAALY010252754">
    <property type="protein sequence ID" value="VEL36627.1"/>
    <property type="molecule type" value="Genomic_DNA"/>
</dbReference>
<evidence type="ECO:0000313" key="3">
    <source>
        <dbReference type="Proteomes" id="UP000784294"/>
    </source>
</evidence>
<gene>
    <name evidence="2" type="ORF">PXEA_LOCUS30067</name>
</gene>
<name>A0A448XHG3_9PLAT</name>
<sequence length="87" mass="9705">MVTTQVQQGLNAPLMDLPASDDYQNDIPFKLTSVLPAELPANDEAQVMWRSGQCVSPEPEREPFPSSSQPKCLPEVDEEIQLKDEMC</sequence>
<dbReference type="AlphaFoldDB" id="A0A448XHG3"/>
<proteinExistence type="predicted"/>
<keyword evidence="3" id="KW-1185">Reference proteome</keyword>
<dbReference type="Proteomes" id="UP000784294">
    <property type="component" value="Unassembled WGS sequence"/>
</dbReference>
<comment type="caution">
    <text evidence="2">The sequence shown here is derived from an EMBL/GenBank/DDBJ whole genome shotgun (WGS) entry which is preliminary data.</text>
</comment>
<evidence type="ECO:0000256" key="1">
    <source>
        <dbReference type="SAM" id="MobiDB-lite"/>
    </source>
</evidence>
<reference evidence="2" key="1">
    <citation type="submission" date="2018-11" db="EMBL/GenBank/DDBJ databases">
        <authorList>
            <consortium name="Pathogen Informatics"/>
        </authorList>
    </citation>
    <scope>NUCLEOTIDE SEQUENCE</scope>
</reference>
<organism evidence="2 3">
    <name type="scientific">Protopolystoma xenopodis</name>
    <dbReference type="NCBI Taxonomy" id="117903"/>
    <lineage>
        <taxon>Eukaryota</taxon>
        <taxon>Metazoa</taxon>
        <taxon>Spiralia</taxon>
        <taxon>Lophotrochozoa</taxon>
        <taxon>Platyhelminthes</taxon>
        <taxon>Monogenea</taxon>
        <taxon>Polyopisthocotylea</taxon>
        <taxon>Polystomatidea</taxon>
        <taxon>Polystomatidae</taxon>
        <taxon>Protopolystoma</taxon>
    </lineage>
</organism>
<feature type="region of interest" description="Disordered" evidence="1">
    <location>
        <begin position="53"/>
        <end position="75"/>
    </location>
</feature>
<protein>
    <submittedName>
        <fullName evidence="2">Uncharacterized protein</fullName>
    </submittedName>
</protein>